<proteinExistence type="predicted"/>
<sequence length="144" mass="16031">MTPKPMRISVSTNGESASTSSHSETMASSPNKCTQLEEENVTMTTLISEFQPKSRNNPFDTNRPQKCESEAISPEIEQQRASSILKDSNYKKAALAQLVVASMELLRSLPGEAEENLKLLMTPTIREAFRLVQLQGNELKVNQF</sequence>
<reference evidence="2" key="1">
    <citation type="journal article" date="2014" name="BMC Genomics">
        <title>Characterizing the developmental transcriptome of the oriental fruit fly, Bactrocera dorsalis (Diptera: Tephritidae) through comparative genomic analysis with Drosophila melanogaster utilizing modENCODE datasets.</title>
        <authorList>
            <person name="Geib S.M."/>
            <person name="Calla B."/>
            <person name="Hall B."/>
            <person name="Hou S."/>
            <person name="Manoukis N.C."/>
        </authorList>
    </citation>
    <scope>NUCLEOTIDE SEQUENCE</scope>
    <source>
        <strain evidence="2">Punador</strain>
    </source>
</reference>
<dbReference type="AlphaFoldDB" id="A0A034WI03"/>
<dbReference type="EMBL" id="GAKP01004975">
    <property type="protein sequence ID" value="JAC53977.1"/>
    <property type="molecule type" value="Transcribed_RNA"/>
</dbReference>
<feature type="compositionally biased region" description="Low complexity" evidence="1">
    <location>
        <begin position="9"/>
        <end position="29"/>
    </location>
</feature>
<evidence type="ECO:0000313" key="2">
    <source>
        <dbReference type="EMBL" id="JAC53977.1"/>
    </source>
</evidence>
<evidence type="ECO:0000256" key="1">
    <source>
        <dbReference type="SAM" id="MobiDB-lite"/>
    </source>
</evidence>
<feature type="region of interest" description="Disordered" evidence="1">
    <location>
        <begin position="1"/>
        <end position="79"/>
    </location>
</feature>
<dbReference type="OrthoDB" id="10002886at2759"/>
<protein>
    <submittedName>
        <fullName evidence="2">Uncharacterized protein</fullName>
    </submittedName>
</protein>
<name>A0A034WI03_BACDO</name>
<feature type="compositionally biased region" description="Polar residues" evidence="1">
    <location>
        <begin position="41"/>
        <end position="62"/>
    </location>
</feature>
<accession>A0A034WI03</accession>
<organism evidence="2">
    <name type="scientific">Bactrocera dorsalis</name>
    <name type="common">Oriental fruit fly</name>
    <name type="synonym">Dacus dorsalis</name>
    <dbReference type="NCBI Taxonomy" id="27457"/>
    <lineage>
        <taxon>Eukaryota</taxon>
        <taxon>Metazoa</taxon>
        <taxon>Ecdysozoa</taxon>
        <taxon>Arthropoda</taxon>
        <taxon>Hexapoda</taxon>
        <taxon>Insecta</taxon>
        <taxon>Pterygota</taxon>
        <taxon>Neoptera</taxon>
        <taxon>Endopterygota</taxon>
        <taxon>Diptera</taxon>
        <taxon>Brachycera</taxon>
        <taxon>Muscomorpha</taxon>
        <taxon>Tephritoidea</taxon>
        <taxon>Tephritidae</taxon>
        <taxon>Bactrocera</taxon>
        <taxon>Bactrocera</taxon>
    </lineage>
</organism>